<dbReference type="PRINTS" id="PR00344">
    <property type="entry name" value="BCTRLSENSOR"/>
</dbReference>
<keyword evidence="4" id="KW-0808">Transferase</keyword>
<dbReference type="PROSITE" id="PS50109">
    <property type="entry name" value="HIS_KIN"/>
    <property type="match status" value="1"/>
</dbReference>
<feature type="domain" description="Histidine kinase" evidence="6">
    <location>
        <begin position="271"/>
        <end position="483"/>
    </location>
</feature>
<dbReference type="Proteomes" id="UP000027153">
    <property type="component" value="Unassembled WGS sequence"/>
</dbReference>
<organism evidence="9 10">
    <name type="scientific">Candidatus Methanoperedens nitratireducens</name>
    <dbReference type="NCBI Taxonomy" id="1392998"/>
    <lineage>
        <taxon>Archaea</taxon>
        <taxon>Methanobacteriati</taxon>
        <taxon>Methanobacteriota</taxon>
        <taxon>Stenosarchaea group</taxon>
        <taxon>Methanomicrobia</taxon>
        <taxon>Methanosarcinales</taxon>
        <taxon>ANME-2 cluster</taxon>
        <taxon>Candidatus Methanoperedentaceae</taxon>
        <taxon>Candidatus Methanoperedens</taxon>
    </lineage>
</organism>
<name>A0A062V7Y4_9EURY</name>
<dbReference type="Pfam" id="PF02518">
    <property type="entry name" value="HATPase_c"/>
    <property type="match status" value="1"/>
</dbReference>
<evidence type="ECO:0000259" key="8">
    <source>
        <dbReference type="PROSITE" id="PS50113"/>
    </source>
</evidence>
<dbReference type="FunFam" id="3.30.565.10:FF:000006">
    <property type="entry name" value="Sensor histidine kinase WalK"/>
    <property type="match status" value="1"/>
</dbReference>
<evidence type="ECO:0000259" key="6">
    <source>
        <dbReference type="PROSITE" id="PS50109"/>
    </source>
</evidence>
<feature type="domain" description="PAC" evidence="8">
    <location>
        <begin position="201"/>
        <end position="253"/>
    </location>
</feature>
<dbReference type="GO" id="GO:0000155">
    <property type="term" value="F:phosphorelay sensor kinase activity"/>
    <property type="evidence" value="ECO:0007669"/>
    <property type="project" value="InterPro"/>
</dbReference>
<comment type="catalytic activity">
    <reaction evidence="1">
        <text>ATP + protein L-histidine = ADP + protein N-phospho-L-histidine.</text>
        <dbReference type="EC" id="2.7.13.3"/>
    </reaction>
</comment>
<dbReference type="InterPro" id="IPR005467">
    <property type="entry name" value="His_kinase_dom"/>
</dbReference>
<dbReference type="Gene3D" id="3.30.450.20">
    <property type="entry name" value="PAS domain"/>
    <property type="match status" value="2"/>
</dbReference>
<dbReference type="InterPro" id="IPR004358">
    <property type="entry name" value="Sig_transdc_His_kin-like_C"/>
</dbReference>
<dbReference type="InterPro" id="IPR001610">
    <property type="entry name" value="PAC"/>
</dbReference>
<dbReference type="InterPro" id="IPR000014">
    <property type="entry name" value="PAS"/>
</dbReference>
<dbReference type="CDD" id="cd00130">
    <property type="entry name" value="PAS"/>
    <property type="match status" value="2"/>
</dbReference>
<dbReference type="GO" id="GO:0006355">
    <property type="term" value="P:regulation of DNA-templated transcription"/>
    <property type="evidence" value="ECO:0007669"/>
    <property type="project" value="InterPro"/>
</dbReference>
<dbReference type="Gene3D" id="3.30.565.10">
    <property type="entry name" value="Histidine kinase-like ATPase, C-terminal domain"/>
    <property type="match status" value="1"/>
</dbReference>
<dbReference type="InterPro" id="IPR035965">
    <property type="entry name" value="PAS-like_dom_sf"/>
</dbReference>
<dbReference type="InterPro" id="IPR052162">
    <property type="entry name" value="Sensor_kinase/Photoreceptor"/>
</dbReference>
<evidence type="ECO:0000313" key="10">
    <source>
        <dbReference type="Proteomes" id="UP000027153"/>
    </source>
</evidence>
<evidence type="ECO:0000256" key="2">
    <source>
        <dbReference type="ARBA" id="ARBA00012438"/>
    </source>
</evidence>
<evidence type="ECO:0000256" key="4">
    <source>
        <dbReference type="ARBA" id="ARBA00022679"/>
    </source>
</evidence>
<dbReference type="Pfam" id="PF00512">
    <property type="entry name" value="HisKA"/>
    <property type="match status" value="1"/>
</dbReference>
<dbReference type="InterPro" id="IPR013767">
    <property type="entry name" value="PAS_fold"/>
</dbReference>
<dbReference type="RefSeq" id="WP_052368756.1">
    <property type="nucleotide sequence ID" value="NZ_JMIY01000004.1"/>
</dbReference>
<reference evidence="9 10" key="1">
    <citation type="journal article" date="2013" name="Nature">
        <title>Anaerobic oxidation of methane coupled to nitrate reduction in a novel archaeal lineage.</title>
        <authorList>
            <person name="Haroon M.F."/>
            <person name="Hu S."/>
            <person name="Shi Y."/>
            <person name="Imelfort M."/>
            <person name="Keller J."/>
            <person name="Hugenholtz P."/>
            <person name="Yuan Z."/>
            <person name="Tyson G.W."/>
        </authorList>
    </citation>
    <scope>NUCLEOTIDE SEQUENCE [LARGE SCALE GENOMIC DNA]</scope>
    <source>
        <strain evidence="9 10">ANME-2d</strain>
    </source>
</reference>
<protein>
    <recommendedName>
        <fullName evidence="2">histidine kinase</fullName>
        <ecNumber evidence="2">2.7.13.3</ecNumber>
    </recommendedName>
</protein>
<dbReference type="OrthoDB" id="342253at2157"/>
<dbReference type="InterPro" id="IPR003661">
    <property type="entry name" value="HisK_dim/P_dom"/>
</dbReference>
<keyword evidence="5" id="KW-0418">Kinase</keyword>
<dbReference type="InterPro" id="IPR036890">
    <property type="entry name" value="HATPase_C_sf"/>
</dbReference>
<dbReference type="SUPFAM" id="SSF47384">
    <property type="entry name" value="Homodimeric domain of signal transducing histidine kinase"/>
    <property type="match status" value="1"/>
</dbReference>
<dbReference type="InterPro" id="IPR000700">
    <property type="entry name" value="PAS-assoc_C"/>
</dbReference>
<dbReference type="SMART" id="SM00086">
    <property type="entry name" value="PAC"/>
    <property type="match status" value="2"/>
</dbReference>
<dbReference type="PANTHER" id="PTHR43304">
    <property type="entry name" value="PHYTOCHROME-LIKE PROTEIN CPH1"/>
    <property type="match status" value="1"/>
</dbReference>
<keyword evidence="10" id="KW-1185">Reference proteome</keyword>
<dbReference type="SUPFAM" id="SSF55785">
    <property type="entry name" value="PYP-like sensor domain (PAS domain)"/>
    <property type="match status" value="2"/>
</dbReference>
<sequence length="485" mass="55214">MKDEDGTREQIWYRVLYEEIPSIYFTVDTDGRVLSISSFGAEQLGYTIEELIRQPILKVIYLDDRKAIMQQMIACLQNPGYIATLELRKVRKDGTVLWMKDMVRAVRLTDCTVVLIVCNDITQSKHIEQRLRLLSEAVEEAPSGVQIVDLDGRIVFSNKAVKAIYGFSPEEFKGKHVNELNIDPEFASKVILPTIKEMGRWSGELIVRHKDGRAFPIWLTTSMIKDDRGEPIAMVGIMTDITERKRAEEELAQRTAELARSNAELEQFAYIASHDLQEPLRMVSGFTQLLERRYRGKLDRSADEFIAYIMDGTSRMQRMIEDLLAYSRVGTRGKPFELIDCEDALNQSMANLKVAIEHSGAVITRDPLPAVTADASQMIQLFQNLISNAIKFRREEPLRVHISDGRKGDEWVFSVKDNGIGIAPEFMGRLFQIFQREYTSEYPGTGIGLAICKRIVERHSGRIWAESVQGRGSTFYFTIPVRGDG</sequence>
<dbReference type="InterPro" id="IPR003594">
    <property type="entry name" value="HATPase_dom"/>
</dbReference>
<proteinExistence type="predicted"/>
<feature type="domain" description="PAC" evidence="8">
    <location>
        <begin position="83"/>
        <end position="133"/>
    </location>
</feature>
<evidence type="ECO:0000256" key="5">
    <source>
        <dbReference type="ARBA" id="ARBA00022777"/>
    </source>
</evidence>
<dbReference type="Pfam" id="PF00989">
    <property type="entry name" value="PAS"/>
    <property type="match status" value="1"/>
</dbReference>
<evidence type="ECO:0000256" key="1">
    <source>
        <dbReference type="ARBA" id="ARBA00000085"/>
    </source>
</evidence>
<feature type="domain" description="PAS" evidence="7">
    <location>
        <begin position="9"/>
        <end position="79"/>
    </location>
</feature>
<dbReference type="SUPFAM" id="SSF55874">
    <property type="entry name" value="ATPase domain of HSP90 chaperone/DNA topoisomerase II/histidine kinase"/>
    <property type="match status" value="1"/>
</dbReference>
<dbReference type="EMBL" id="JMIY01000004">
    <property type="protein sequence ID" value="KCZ71874.1"/>
    <property type="molecule type" value="Genomic_DNA"/>
</dbReference>
<dbReference type="EC" id="2.7.13.3" evidence="2"/>
<evidence type="ECO:0000313" key="9">
    <source>
        <dbReference type="EMBL" id="KCZ71874.1"/>
    </source>
</evidence>
<feature type="domain" description="PAS" evidence="7">
    <location>
        <begin position="130"/>
        <end position="185"/>
    </location>
</feature>
<dbReference type="CDD" id="cd00082">
    <property type="entry name" value="HisKA"/>
    <property type="match status" value="1"/>
</dbReference>
<dbReference type="SMART" id="SM00388">
    <property type="entry name" value="HisKA"/>
    <property type="match status" value="1"/>
</dbReference>
<dbReference type="SMART" id="SM00387">
    <property type="entry name" value="HATPase_c"/>
    <property type="match status" value="1"/>
</dbReference>
<comment type="caution">
    <text evidence="9">The sequence shown here is derived from an EMBL/GenBank/DDBJ whole genome shotgun (WGS) entry which is preliminary data.</text>
</comment>
<dbReference type="Pfam" id="PF13426">
    <property type="entry name" value="PAS_9"/>
    <property type="match status" value="1"/>
</dbReference>
<dbReference type="NCBIfam" id="TIGR00229">
    <property type="entry name" value="sensory_box"/>
    <property type="match status" value="2"/>
</dbReference>
<dbReference type="PROSITE" id="PS50112">
    <property type="entry name" value="PAS"/>
    <property type="match status" value="2"/>
</dbReference>
<evidence type="ECO:0000256" key="3">
    <source>
        <dbReference type="ARBA" id="ARBA00022553"/>
    </source>
</evidence>
<gene>
    <name evidence="9" type="ORF">ANME2D_01929</name>
</gene>
<dbReference type="PROSITE" id="PS50113">
    <property type="entry name" value="PAC"/>
    <property type="match status" value="2"/>
</dbReference>
<accession>A0A062V7Y4</accession>
<dbReference type="AlphaFoldDB" id="A0A062V7Y4"/>
<evidence type="ECO:0000259" key="7">
    <source>
        <dbReference type="PROSITE" id="PS50112"/>
    </source>
</evidence>
<dbReference type="SMART" id="SM00091">
    <property type="entry name" value="PAS"/>
    <property type="match status" value="2"/>
</dbReference>
<dbReference type="Gene3D" id="1.10.287.130">
    <property type="match status" value="1"/>
</dbReference>
<keyword evidence="3" id="KW-0597">Phosphoprotein</keyword>
<dbReference type="InterPro" id="IPR036097">
    <property type="entry name" value="HisK_dim/P_sf"/>
</dbReference>
<dbReference type="PATRIC" id="fig|1392998.3.peg.1930"/>
<dbReference type="PANTHER" id="PTHR43304:SF1">
    <property type="entry name" value="PAC DOMAIN-CONTAINING PROTEIN"/>
    <property type="match status" value="1"/>
</dbReference>